<dbReference type="AlphaFoldDB" id="A0A814XE06"/>
<dbReference type="Proteomes" id="UP000663852">
    <property type="component" value="Unassembled WGS sequence"/>
</dbReference>
<dbReference type="PANTHER" id="PTHR33444">
    <property type="entry name" value="SI:DKEY-19B23.12-RELATED"/>
    <property type="match status" value="1"/>
</dbReference>
<accession>A0A814XE06</accession>
<dbReference type="Proteomes" id="UP000663828">
    <property type="component" value="Unassembled WGS sequence"/>
</dbReference>
<dbReference type="InterPro" id="IPR040350">
    <property type="entry name" value="TMEM272"/>
</dbReference>
<reference evidence="3" key="1">
    <citation type="submission" date="2021-02" db="EMBL/GenBank/DDBJ databases">
        <authorList>
            <person name="Nowell W R."/>
        </authorList>
    </citation>
    <scope>NUCLEOTIDE SEQUENCE</scope>
</reference>
<keyword evidence="4" id="KW-1185">Reference proteome</keyword>
<feature type="transmembrane region" description="Helical" evidence="1">
    <location>
        <begin position="44"/>
        <end position="62"/>
    </location>
</feature>
<keyword evidence="1" id="KW-1133">Transmembrane helix</keyword>
<dbReference type="EMBL" id="CAJNOJ010000143">
    <property type="protein sequence ID" value="CAF1192516.1"/>
    <property type="molecule type" value="Genomic_DNA"/>
</dbReference>
<feature type="transmembrane region" description="Helical" evidence="1">
    <location>
        <begin position="159"/>
        <end position="180"/>
    </location>
</feature>
<dbReference type="EMBL" id="CAJNOR010001881">
    <property type="protein sequence ID" value="CAF1214472.1"/>
    <property type="molecule type" value="Genomic_DNA"/>
</dbReference>
<name>A0A814XE06_ADIRI</name>
<gene>
    <name evidence="2" type="ORF">EDS130_LOCUS24894</name>
    <name evidence="3" type="ORF">XAT740_LOCUS24373</name>
</gene>
<keyword evidence="1" id="KW-0812">Transmembrane</keyword>
<dbReference type="PANTHER" id="PTHR33444:SF2">
    <property type="entry name" value="MARVEL DOMAIN-CONTAINING PROTEIN"/>
    <property type="match status" value="1"/>
</dbReference>
<keyword evidence="1" id="KW-0472">Membrane</keyword>
<organism evidence="3 4">
    <name type="scientific">Adineta ricciae</name>
    <name type="common">Rotifer</name>
    <dbReference type="NCBI Taxonomy" id="249248"/>
    <lineage>
        <taxon>Eukaryota</taxon>
        <taxon>Metazoa</taxon>
        <taxon>Spiralia</taxon>
        <taxon>Gnathifera</taxon>
        <taxon>Rotifera</taxon>
        <taxon>Eurotatoria</taxon>
        <taxon>Bdelloidea</taxon>
        <taxon>Adinetida</taxon>
        <taxon>Adinetidae</taxon>
        <taxon>Adineta</taxon>
    </lineage>
</organism>
<feature type="transmembrane region" description="Helical" evidence="1">
    <location>
        <begin position="110"/>
        <end position="133"/>
    </location>
</feature>
<sequence>MVSTTNSHLVIDEIRSHLSKGFGSAKVIKKTTGLYKSKRFHCQLLLPLSIAIVSFVVGILYINNCPIQPYIPIYLLVQGAVGLFILIIHVTAIVYILYINRYKYQFIGTIAFLTAFLFLFQFAWFITGNIWVFGSVQRVQFTNPANTTSYCNGTAYRSAFWLIIAAYAMSVFFCCSFTWIPQSGASPTNGIIKVKKQIPKLKRMLKGNNSRPESIHDVIEVRL</sequence>
<proteinExistence type="predicted"/>
<evidence type="ECO:0000313" key="3">
    <source>
        <dbReference type="EMBL" id="CAF1214472.1"/>
    </source>
</evidence>
<protein>
    <submittedName>
        <fullName evidence="3">Uncharacterized protein</fullName>
    </submittedName>
</protein>
<comment type="caution">
    <text evidence="3">The sequence shown here is derived from an EMBL/GenBank/DDBJ whole genome shotgun (WGS) entry which is preliminary data.</text>
</comment>
<evidence type="ECO:0000313" key="2">
    <source>
        <dbReference type="EMBL" id="CAF1192516.1"/>
    </source>
</evidence>
<dbReference type="OrthoDB" id="6157510at2759"/>
<evidence type="ECO:0000256" key="1">
    <source>
        <dbReference type="SAM" id="Phobius"/>
    </source>
</evidence>
<evidence type="ECO:0000313" key="4">
    <source>
        <dbReference type="Proteomes" id="UP000663828"/>
    </source>
</evidence>
<feature type="transmembrane region" description="Helical" evidence="1">
    <location>
        <begin position="74"/>
        <end position="98"/>
    </location>
</feature>